<dbReference type="PANTHER" id="PTHR42981:SF2">
    <property type="entry name" value="PYRUVATE DEHYDROGENASE [UBIQUINONE]"/>
    <property type="match status" value="1"/>
</dbReference>
<dbReference type="RefSeq" id="WP_244232240.1">
    <property type="nucleotide sequence ID" value="NZ_UPHQ01000037.1"/>
</dbReference>
<dbReference type="Gene3D" id="3.40.50.970">
    <property type="match status" value="1"/>
</dbReference>
<evidence type="ECO:0000313" key="1">
    <source>
        <dbReference type="EMBL" id="VBA35925.1"/>
    </source>
</evidence>
<reference evidence="1 2" key="1">
    <citation type="submission" date="2018-09" db="EMBL/GenBank/DDBJ databases">
        <authorList>
            <person name="Tagini F."/>
        </authorList>
    </citation>
    <scope>NUCLEOTIDE SEQUENCE [LARGE SCALE GENOMIC DNA]</scope>
    <source>
        <strain evidence="1 2">MK13</strain>
    </source>
</reference>
<proteinExistence type="predicted"/>
<dbReference type="GO" id="GO:0000287">
    <property type="term" value="F:magnesium ion binding"/>
    <property type="evidence" value="ECO:0007669"/>
    <property type="project" value="UniProtKB-ARBA"/>
</dbReference>
<evidence type="ECO:0000313" key="2">
    <source>
        <dbReference type="Proteomes" id="UP000267289"/>
    </source>
</evidence>
<dbReference type="InterPro" id="IPR047211">
    <property type="entry name" value="POXB-like"/>
</dbReference>
<dbReference type="PANTHER" id="PTHR42981">
    <property type="entry name" value="PYRUVATE DEHYDROGENASE [UBIQUINONE]"/>
    <property type="match status" value="1"/>
</dbReference>
<organism evidence="1 2">
    <name type="scientific">Mycobacterium innocens</name>
    <dbReference type="NCBI Taxonomy" id="2341083"/>
    <lineage>
        <taxon>Bacteria</taxon>
        <taxon>Bacillati</taxon>
        <taxon>Actinomycetota</taxon>
        <taxon>Actinomycetes</taxon>
        <taxon>Mycobacteriales</taxon>
        <taxon>Mycobacteriaceae</taxon>
        <taxon>Mycobacterium</taxon>
    </lineage>
</organism>
<dbReference type="SUPFAM" id="SSF52518">
    <property type="entry name" value="Thiamin diphosphate-binding fold (THDP-binding)"/>
    <property type="match status" value="1"/>
</dbReference>
<dbReference type="Proteomes" id="UP000267289">
    <property type="component" value="Unassembled WGS sequence"/>
</dbReference>
<gene>
    <name evidence="1" type="ORF">LAUMK13_00942</name>
</gene>
<protein>
    <submittedName>
        <fullName evidence="1">Uncharacterized protein</fullName>
    </submittedName>
</protein>
<name>A0A498PUR3_9MYCO</name>
<accession>A0A498PUR3</accession>
<keyword evidence="2" id="KW-1185">Reference proteome</keyword>
<sequence>MVDIVGQQKRMSLGAAFQQEIDPNSLYKDVSSDFVQTCMAPEQARHLVDRACKVALNNRTVATIILPRGCG</sequence>
<dbReference type="InterPro" id="IPR029061">
    <property type="entry name" value="THDP-binding"/>
</dbReference>
<dbReference type="AlphaFoldDB" id="A0A498PUR3"/>
<dbReference type="EMBL" id="UPHQ01000037">
    <property type="protein sequence ID" value="VBA35925.1"/>
    <property type="molecule type" value="Genomic_DNA"/>
</dbReference>